<sequence>MYPKIHESNGVRIDYSKSSVQIFPAIRRLKDSSELYLKFSKNHIKTMALQQHAELLLDFDLCLIDRAMNETIIQLFAIFTVTKNGGPVNDWQYVTSGIDFARTLIVEEIEEKQWKDRSGNLIDVPSFSLKPEAINFSFS</sequence>
<accession>A0ABX0A096</accession>
<dbReference type="Proteomes" id="UP000753802">
    <property type="component" value="Unassembled WGS sequence"/>
</dbReference>
<evidence type="ECO:0000313" key="2">
    <source>
        <dbReference type="Proteomes" id="UP000753802"/>
    </source>
</evidence>
<name>A0ABX0A096_9BACT</name>
<keyword evidence="2" id="KW-1185">Reference proteome</keyword>
<evidence type="ECO:0000313" key="1">
    <source>
        <dbReference type="EMBL" id="NCI50843.1"/>
    </source>
</evidence>
<reference evidence="1 2" key="1">
    <citation type="submission" date="2020-01" db="EMBL/GenBank/DDBJ databases">
        <title>Genome analysis.</title>
        <authorList>
            <person name="Wu S."/>
            <person name="Wang G."/>
        </authorList>
    </citation>
    <scope>NUCLEOTIDE SEQUENCE [LARGE SCALE GENOMIC DNA]</scope>
    <source>
        <strain evidence="1 2">SYL130</strain>
    </source>
</reference>
<gene>
    <name evidence="1" type="ORF">GWC95_12970</name>
</gene>
<protein>
    <submittedName>
        <fullName evidence="1">Uncharacterized protein</fullName>
    </submittedName>
</protein>
<organism evidence="1 2">
    <name type="scientific">Sediminibacterium roseum</name>
    <dbReference type="NCBI Taxonomy" id="1978412"/>
    <lineage>
        <taxon>Bacteria</taxon>
        <taxon>Pseudomonadati</taxon>
        <taxon>Bacteroidota</taxon>
        <taxon>Chitinophagia</taxon>
        <taxon>Chitinophagales</taxon>
        <taxon>Chitinophagaceae</taxon>
        <taxon>Sediminibacterium</taxon>
    </lineage>
</organism>
<dbReference type="EMBL" id="JAACJS010000015">
    <property type="protein sequence ID" value="NCI50843.1"/>
    <property type="molecule type" value="Genomic_DNA"/>
</dbReference>
<dbReference type="RefSeq" id="WP_161819150.1">
    <property type="nucleotide sequence ID" value="NZ_JAACJS010000015.1"/>
</dbReference>
<comment type="caution">
    <text evidence="1">The sequence shown here is derived from an EMBL/GenBank/DDBJ whole genome shotgun (WGS) entry which is preliminary data.</text>
</comment>
<proteinExistence type="predicted"/>